<protein>
    <submittedName>
        <fullName evidence="2">Uncharacterized protein</fullName>
    </submittedName>
</protein>
<keyword evidence="1" id="KW-1133">Transmembrane helix</keyword>
<dbReference type="AlphaFoldDB" id="A0A2S7ADK2"/>
<sequence length="140" mass="14739">MNWIQLIVAICIPLAGGLAALAVKKPRVCLRISEFFIGITFGGLSAGIFGLAGLGTAKMLVMSDIQTHHKILTVGGTAGVEAIRSTLDSAVWSWMGIAAFWLAVCATFVAAERLSQMVLDDHAEAERVGANDKGHDANSD</sequence>
<evidence type="ECO:0000313" key="2">
    <source>
        <dbReference type="EMBL" id="PPU07786.1"/>
    </source>
</evidence>
<evidence type="ECO:0000256" key="1">
    <source>
        <dbReference type="SAM" id="Phobius"/>
    </source>
</evidence>
<feature type="transmembrane region" description="Helical" evidence="1">
    <location>
        <begin position="6"/>
        <end position="23"/>
    </location>
</feature>
<keyword evidence="1" id="KW-0472">Membrane</keyword>
<organism evidence="2 3">
    <name type="scientific">Xanthomonas arboricola</name>
    <dbReference type="NCBI Taxonomy" id="56448"/>
    <lineage>
        <taxon>Bacteria</taxon>
        <taxon>Pseudomonadati</taxon>
        <taxon>Pseudomonadota</taxon>
        <taxon>Gammaproteobacteria</taxon>
        <taxon>Lysobacterales</taxon>
        <taxon>Lysobacteraceae</taxon>
        <taxon>Xanthomonas</taxon>
    </lineage>
</organism>
<proteinExistence type="predicted"/>
<evidence type="ECO:0000313" key="3">
    <source>
        <dbReference type="Proteomes" id="UP000239204"/>
    </source>
</evidence>
<dbReference type="Proteomes" id="UP000239204">
    <property type="component" value="Unassembled WGS sequence"/>
</dbReference>
<comment type="caution">
    <text evidence="2">The sequence shown here is derived from an EMBL/GenBank/DDBJ whole genome shotgun (WGS) entry which is preliminary data.</text>
</comment>
<accession>A0A2S7ADK2</accession>
<dbReference type="RefSeq" id="WP_104537264.1">
    <property type="nucleotide sequence ID" value="NZ_MIGY01000002.1"/>
</dbReference>
<keyword evidence="1" id="KW-0812">Transmembrane</keyword>
<dbReference type="EMBL" id="MIGY01000002">
    <property type="protein sequence ID" value="PPU07786.1"/>
    <property type="molecule type" value="Genomic_DNA"/>
</dbReference>
<gene>
    <name evidence="2" type="ORF">XarjCFBP7645_09280</name>
</gene>
<feature type="transmembrane region" description="Helical" evidence="1">
    <location>
        <begin position="91"/>
        <end position="111"/>
    </location>
</feature>
<reference evidence="2 3" key="1">
    <citation type="submission" date="2016-08" db="EMBL/GenBank/DDBJ databases">
        <title>Evolution of the type three secretion system and type three effector repertoires in Xanthomonas.</title>
        <authorList>
            <person name="Merda D."/>
            <person name="Briand M."/>
            <person name="Bosis E."/>
            <person name="Rousseau C."/>
            <person name="Portier P."/>
            <person name="Jacques M.-A."/>
            <person name="Fischer-Le Saux M."/>
        </authorList>
    </citation>
    <scope>NUCLEOTIDE SEQUENCE [LARGE SCALE GENOMIC DNA]</scope>
    <source>
        <strain evidence="2 3">CFBP 7645</strain>
    </source>
</reference>
<name>A0A2S7ADK2_9XANT</name>
<feature type="transmembrane region" description="Helical" evidence="1">
    <location>
        <begin position="35"/>
        <end position="54"/>
    </location>
</feature>